<dbReference type="PROSITE" id="PS00973">
    <property type="entry name" value="USP_2"/>
    <property type="match status" value="1"/>
</dbReference>
<evidence type="ECO:0000256" key="2">
    <source>
        <dbReference type="ARBA" id="ARBA00009085"/>
    </source>
</evidence>
<dbReference type="PANTHER" id="PTHR21646:SF24">
    <property type="entry name" value="UBIQUITIN CARBOXYL-TERMINAL HYDROLASE"/>
    <property type="match status" value="1"/>
</dbReference>
<keyword evidence="12" id="KW-1185">Reference proteome</keyword>
<dbReference type="InterPro" id="IPR001394">
    <property type="entry name" value="Peptidase_C19_UCH"/>
</dbReference>
<feature type="compositionally biased region" description="Acidic residues" evidence="8">
    <location>
        <begin position="1120"/>
        <end position="1129"/>
    </location>
</feature>
<dbReference type="InterPro" id="IPR038765">
    <property type="entry name" value="Papain-like_cys_pep_sf"/>
</dbReference>
<evidence type="ECO:0000256" key="5">
    <source>
        <dbReference type="ARBA" id="ARBA00022786"/>
    </source>
</evidence>
<dbReference type="OrthoDB" id="292964at2759"/>
<evidence type="ECO:0000313" key="12">
    <source>
        <dbReference type="Proteomes" id="UP000076532"/>
    </source>
</evidence>
<dbReference type="GO" id="GO:0004843">
    <property type="term" value="F:cysteine-type deubiquitinase activity"/>
    <property type="evidence" value="ECO:0007669"/>
    <property type="project" value="UniProtKB-EC"/>
</dbReference>
<comment type="similarity">
    <text evidence="2">Belongs to the peptidase C19 family.</text>
</comment>
<name>A0A166TFW2_9AGAM</name>
<feature type="compositionally biased region" description="Pro residues" evidence="8">
    <location>
        <begin position="1068"/>
        <end position="1081"/>
    </location>
</feature>
<evidence type="ECO:0000313" key="11">
    <source>
        <dbReference type="EMBL" id="KZP30575.1"/>
    </source>
</evidence>
<dbReference type="Proteomes" id="UP000076532">
    <property type="component" value="Unassembled WGS sequence"/>
</dbReference>
<dbReference type="Gene3D" id="3.30.2230.10">
    <property type="entry name" value="DUSP-like"/>
    <property type="match status" value="1"/>
</dbReference>
<organism evidence="11 12">
    <name type="scientific">Athelia psychrophila</name>
    <dbReference type="NCBI Taxonomy" id="1759441"/>
    <lineage>
        <taxon>Eukaryota</taxon>
        <taxon>Fungi</taxon>
        <taxon>Dikarya</taxon>
        <taxon>Basidiomycota</taxon>
        <taxon>Agaricomycotina</taxon>
        <taxon>Agaricomycetes</taxon>
        <taxon>Agaricomycetidae</taxon>
        <taxon>Atheliales</taxon>
        <taxon>Atheliaceae</taxon>
        <taxon>Athelia</taxon>
    </lineage>
</organism>
<accession>A0A166TFW2</accession>
<feature type="region of interest" description="Disordered" evidence="8">
    <location>
        <begin position="1152"/>
        <end position="1241"/>
    </location>
</feature>
<evidence type="ECO:0000256" key="6">
    <source>
        <dbReference type="ARBA" id="ARBA00022801"/>
    </source>
</evidence>
<evidence type="ECO:0000256" key="8">
    <source>
        <dbReference type="SAM" id="MobiDB-lite"/>
    </source>
</evidence>
<dbReference type="CDD" id="cd02674">
    <property type="entry name" value="Peptidase_C19R"/>
    <property type="match status" value="1"/>
</dbReference>
<evidence type="ECO:0000256" key="7">
    <source>
        <dbReference type="ARBA" id="ARBA00022807"/>
    </source>
</evidence>
<dbReference type="InterPro" id="IPR028889">
    <property type="entry name" value="USP"/>
</dbReference>
<evidence type="ECO:0000256" key="3">
    <source>
        <dbReference type="ARBA" id="ARBA00012759"/>
    </source>
</evidence>
<dbReference type="STRING" id="436010.A0A166TFW2"/>
<dbReference type="PROSITE" id="PS51283">
    <property type="entry name" value="DUSP"/>
    <property type="match status" value="1"/>
</dbReference>
<dbReference type="Pfam" id="PF06337">
    <property type="entry name" value="DUSP"/>
    <property type="match status" value="1"/>
</dbReference>
<keyword evidence="4" id="KW-0645">Protease</keyword>
<dbReference type="PANTHER" id="PTHR21646">
    <property type="entry name" value="UBIQUITIN CARBOXYL-TERMINAL HYDROLASE"/>
    <property type="match status" value="1"/>
</dbReference>
<dbReference type="PROSITE" id="PS50235">
    <property type="entry name" value="USP_3"/>
    <property type="match status" value="1"/>
</dbReference>
<dbReference type="Gene3D" id="3.90.70.10">
    <property type="entry name" value="Cysteine proteinases"/>
    <property type="match status" value="2"/>
</dbReference>
<keyword evidence="5" id="KW-0833">Ubl conjugation pathway</keyword>
<dbReference type="GO" id="GO:0006508">
    <property type="term" value="P:proteolysis"/>
    <property type="evidence" value="ECO:0007669"/>
    <property type="project" value="UniProtKB-KW"/>
</dbReference>
<dbReference type="SUPFAM" id="SSF143791">
    <property type="entry name" value="DUSP-like"/>
    <property type="match status" value="1"/>
</dbReference>
<dbReference type="GO" id="GO:0016579">
    <property type="term" value="P:protein deubiquitination"/>
    <property type="evidence" value="ECO:0007669"/>
    <property type="project" value="InterPro"/>
</dbReference>
<dbReference type="InterPro" id="IPR050185">
    <property type="entry name" value="Ub_carboxyl-term_hydrolase"/>
</dbReference>
<evidence type="ECO:0000256" key="4">
    <source>
        <dbReference type="ARBA" id="ARBA00022670"/>
    </source>
</evidence>
<dbReference type="EMBL" id="KV417493">
    <property type="protein sequence ID" value="KZP30575.1"/>
    <property type="molecule type" value="Genomic_DNA"/>
</dbReference>
<dbReference type="Pfam" id="PF00443">
    <property type="entry name" value="UCH"/>
    <property type="match status" value="1"/>
</dbReference>
<comment type="catalytic activity">
    <reaction evidence="1">
        <text>Thiol-dependent hydrolysis of ester, thioester, amide, peptide and isopeptide bonds formed by the C-terminal Gly of ubiquitin (a 76-residue protein attached to proteins as an intracellular targeting signal).</text>
        <dbReference type="EC" id="3.4.19.12"/>
    </reaction>
</comment>
<sequence length="1241" mass="139446">MTEQGEADIPATIQLPEPVSLQHDAQRSMPPATKFTTVKQLRDKPMQTGETWYIVARNWYRRWEKACTGEVDKQGGLSENELGHIDNSSLLDKDGNVTSSLAEGVDVEFLNADVWVLFVQWYGEPVHPLPRKVIAKGLFQTPTLELRPPSLQVLELRSSDTGDITGSPPKYVTVSVNDTVRHLCTTLAASMSIDKSPVARIWKLVSQSYEGSLYPSSRLAEDKAEVLNPSDETLEDAMIEPGDAFVVEFYRDGSWLVDPANLPETVHGPPPLFSSGSDFFTKLSAKKPENAPISLKFTSSQASKSTTTYGRGFGSGNTGTQKAQEPGTLGLGNMGNTCFMNSALQCLAHNKELTEYFITDVYKEELNPDNPLGMHGAIAETFGALLHRIWAPTSTTSSYSPREFKQQLQRFAPQFSGYQQHDSQELVAFLLDGLHEDLNRVLKKPYVEKPDWEGGGDREMVELAQKSWEGYMLRNDSVIVDLFQGQYKSTLVCPECQKVSITFDPFMYLTLPLPMHKKWKHDIHYIPYDPAKPHLKIPVEIGVDASFRDLRQMLGRWVGVSPDNLMTMEIFSGKFYKNLDDNVTCGEMQTNDNIVCYELPCHSRQSRNRKKSDDDPFIIPIYLADVQPSRYRQHQSFYGYPLFVVIDQKQATSFDAIYDAVIMRLERWSVNSRDLYTWEAGSKSPADNPVQIVTGQRLPFDGPTTEIKENGDVVTVQDEVPEEGDIVDEKDVVIREVDLDMDTDTTLDGPPKVTGTKKDIFQLQLQSNFKEYGTNYGISSARMEPWADRVDAAEKHPVLLRENDGFYCEFDENMKAYYFGDDSNRWEHARWNAWEQFVHPEYTEAKKANSERKNKGMTLEDCLAEFTKEEQLGDDDLWYCPQCKKHQHATKKFDLWKAPDVLVVHLKRFSNTRAMRDKIDTLVEFPVRGLDIGHMVGERLIAEKLIAAGANPADLNLGDLDEPLIYDLFAVDEHMGGLGGGHYRAYAVNHLTEQWYHFDDAYVTKARAEDSITANAYLLFYKRRSQHPLGGKTHTKIEEARLKQPQTSSSPPPDVETQLATPPDEPDYGPPSQHPFGPAPLPKTTTSDSWPTSLSNSRSSPASSPPPLDDQDLPDTLSFQDDDDDDDGDALQGIPIGNMLNIWQKNVTRSRGFRFPHAPSKGSPSSSNEAEPDMDEIMTFEVEVEHADNEGMDWGSSSIEKDSDGTGSSEGEAAKISRSRRPVPPNLENAIEQSKLDGDAQ</sequence>
<dbReference type="InterPro" id="IPR006615">
    <property type="entry name" value="Pept_C19_DUSP"/>
</dbReference>
<proteinExistence type="inferred from homology"/>
<dbReference type="AlphaFoldDB" id="A0A166TFW2"/>
<feature type="compositionally biased region" description="Low complexity" evidence="8">
    <location>
        <begin position="1089"/>
        <end position="1102"/>
    </location>
</feature>
<evidence type="ECO:0000259" key="10">
    <source>
        <dbReference type="PROSITE" id="PS51283"/>
    </source>
</evidence>
<dbReference type="SUPFAM" id="SSF54001">
    <property type="entry name" value="Cysteine proteinases"/>
    <property type="match status" value="1"/>
</dbReference>
<keyword evidence="6" id="KW-0378">Hydrolase</keyword>
<dbReference type="InterPro" id="IPR035927">
    <property type="entry name" value="DUSP-like_sf"/>
</dbReference>
<evidence type="ECO:0000256" key="1">
    <source>
        <dbReference type="ARBA" id="ARBA00000707"/>
    </source>
</evidence>
<keyword evidence="7" id="KW-0788">Thiol protease</keyword>
<feature type="domain" description="DUSP" evidence="10">
    <location>
        <begin position="29"/>
        <end position="134"/>
    </location>
</feature>
<protein>
    <recommendedName>
        <fullName evidence="3">ubiquitinyl hydrolase 1</fullName>
        <ecNumber evidence="3">3.4.19.12</ecNumber>
    </recommendedName>
</protein>
<dbReference type="SMART" id="SM00695">
    <property type="entry name" value="DUSP"/>
    <property type="match status" value="1"/>
</dbReference>
<feature type="region of interest" description="Disordered" evidence="8">
    <location>
        <begin position="1039"/>
        <end position="1134"/>
    </location>
</feature>
<dbReference type="PROSITE" id="PS00972">
    <property type="entry name" value="USP_1"/>
    <property type="match status" value="1"/>
</dbReference>
<reference evidence="11 12" key="1">
    <citation type="journal article" date="2016" name="Mol. Biol. Evol.">
        <title>Comparative Genomics of Early-Diverging Mushroom-Forming Fungi Provides Insights into the Origins of Lignocellulose Decay Capabilities.</title>
        <authorList>
            <person name="Nagy L.G."/>
            <person name="Riley R."/>
            <person name="Tritt A."/>
            <person name="Adam C."/>
            <person name="Daum C."/>
            <person name="Floudas D."/>
            <person name="Sun H."/>
            <person name="Yadav J.S."/>
            <person name="Pangilinan J."/>
            <person name="Larsson K.H."/>
            <person name="Matsuura K."/>
            <person name="Barry K."/>
            <person name="Labutti K."/>
            <person name="Kuo R."/>
            <person name="Ohm R.A."/>
            <person name="Bhattacharya S.S."/>
            <person name="Shirouzu T."/>
            <person name="Yoshinaga Y."/>
            <person name="Martin F.M."/>
            <person name="Grigoriev I.V."/>
            <person name="Hibbett D.S."/>
        </authorList>
    </citation>
    <scope>NUCLEOTIDE SEQUENCE [LARGE SCALE GENOMIC DNA]</scope>
    <source>
        <strain evidence="11 12">CBS 109695</strain>
    </source>
</reference>
<dbReference type="EC" id="3.4.19.12" evidence="3"/>
<evidence type="ECO:0000259" key="9">
    <source>
        <dbReference type="PROSITE" id="PS50235"/>
    </source>
</evidence>
<dbReference type="InterPro" id="IPR018200">
    <property type="entry name" value="USP_CS"/>
</dbReference>
<gene>
    <name evidence="11" type="ORF">FIBSPDRAFT_850464</name>
</gene>
<feature type="domain" description="USP" evidence="9">
    <location>
        <begin position="329"/>
        <end position="1024"/>
    </location>
</feature>